<name>A0ABT3T2A1_9GAMM</name>
<gene>
    <name evidence="1" type="ORF">EYC82_03350</name>
</gene>
<dbReference type="Proteomes" id="UP001143304">
    <property type="component" value="Unassembled WGS sequence"/>
</dbReference>
<accession>A0ABT3T2A1</accession>
<reference evidence="1" key="1">
    <citation type="submission" date="2019-02" db="EMBL/GenBank/DDBJ databases">
        <authorList>
            <person name="Li S.-H."/>
        </authorList>
    </citation>
    <scope>NUCLEOTIDE SEQUENCE</scope>
    <source>
        <strain evidence="1">IMCC11814</strain>
    </source>
</reference>
<dbReference type="EMBL" id="SHNO01000001">
    <property type="protein sequence ID" value="MCX2976387.1"/>
    <property type="molecule type" value="Genomic_DNA"/>
</dbReference>
<evidence type="ECO:0000313" key="2">
    <source>
        <dbReference type="Proteomes" id="UP001143304"/>
    </source>
</evidence>
<evidence type="ECO:0008006" key="3">
    <source>
        <dbReference type="Google" id="ProtNLM"/>
    </source>
</evidence>
<organism evidence="1 2">
    <name type="scientific">Candidatus Marimicrobium litorale</name>
    <dbReference type="NCBI Taxonomy" id="2518991"/>
    <lineage>
        <taxon>Bacteria</taxon>
        <taxon>Pseudomonadati</taxon>
        <taxon>Pseudomonadota</taxon>
        <taxon>Gammaproteobacteria</taxon>
        <taxon>Cellvibrionales</taxon>
        <taxon>Halieaceae</taxon>
        <taxon>Marimicrobium</taxon>
    </lineage>
</organism>
<dbReference type="RefSeq" id="WP_279248138.1">
    <property type="nucleotide sequence ID" value="NZ_SHNO01000001.1"/>
</dbReference>
<keyword evidence="2" id="KW-1185">Reference proteome</keyword>
<protein>
    <recommendedName>
        <fullName evidence="3">Glycerol kinase</fullName>
    </recommendedName>
</protein>
<comment type="caution">
    <text evidence="1">The sequence shown here is derived from an EMBL/GenBank/DDBJ whole genome shotgun (WGS) entry which is preliminary data.</text>
</comment>
<sequence length="297" mass="33165">MTLLEEKLSTTALARKLEIPAQEVFGTLKDYGWIERKQSAWALTAKGEYEGGSYQKSKKYGAYIVWPHSLLQHPLLLAIESSQRLTAATLCRHYSHFNTRQMNRALAELGLQKHTIMGWELTEHGGKLGGLQEESTSTGGLYVTWPNELMDNPVVHRELNRQGGQAGVMAGESDAEQDLFAAPADHFSTCKGIDGHILASALQTRVCDWLYLAQLVHAVQRNLPVEEELCADFYVPSGQVYIDCWEADVPAGQLSGKLRKRELYRDLELRSLEINADDAGRLDEVLGRGLLSFGVRH</sequence>
<proteinExistence type="predicted"/>
<evidence type="ECO:0000313" key="1">
    <source>
        <dbReference type="EMBL" id="MCX2976387.1"/>
    </source>
</evidence>